<sequence length="129" mass="13038">MVGSRIGEHSGWAVPPNDAAPDAVRPAYGSAPVDVWDAVLAGGLGGYVIGGSFMGPRNAVPAALVTAAVAASAELAGAAYAQWKRNKILAARRAAAGIGAGGGDADDDDDWLPKWFPIRRNARPSEGSG</sequence>
<dbReference type="GeneID" id="25561666"/>
<dbReference type="Proteomes" id="UP000054408">
    <property type="component" value="Unassembled WGS sequence"/>
</dbReference>
<reference evidence="2 3" key="1">
    <citation type="submission" date="2010-05" db="EMBL/GenBank/DDBJ databases">
        <title>The Genome Sequence of Thecamonas trahens ATCC 50062.</title>
        <authorList>
            <consortium name="The Broad Institute Genome Sequencing Platform"/>
            <person name="Russ C."/>
            <person name="Cuomo C."/>
            <person name="Shea T."/>
            <person name="Young S.K."/>
            <person name="Zeng Q."/>
            <person name="Koehrsen M."/>
            <person name="Haas B."/>
            <person name="Borodovsky M."/>
            <person name="Guigo R."/>
            <person name="Alvarado L."/>
            <person name="Berlin A."/>
            <person name="Bochicchio J."/>
            <person name="Borenstein D."/>
            <person name="Chapman S."/>
            <person name="Chen Z."/>
            <person name="Freedman E."/>
            <person name="Gellesch M."/>
            <person name="Goldberg J."/>
            <person name="Griggs A."/>
            <person name="Gujja S."/>
            <person name="Heilman E."/>
            <person name="Heiman D."/>
            <person name="Hepburn T."/>
            <person name="Howarth C."/>
            <person name="Jen D."/>
            <person name="Larson L."/>
            <person name="Mehta T."/>
            <person name="Park D."/>
            <person name="Pearson M."/>
            <person name="Roberts A."/>
            <person name="Saif S."/>
            <person name="Shenoy N."/>
            <person name="Sisk P."/>
            <person name="Stolte C."/>
            <person name="Sykes S."/>
            <person name="Thomson T."/>
            <person name="Walk T."/>
            <person name="White J."/>
            <person name="Yandava C."/>
            <person name="Burger G."/>
            <person name="Gray M.W."/>
            <person name="Holland P.W.H."/>
            <person name="King N."/>
            <person name="Lang F.B.F."/>
            <person name="Roger A.J."/>
            <person name="Ruiz-Trillo I."/>
            <person name="Lander E."/>
            <person name="Nusbaum C."/>
        </authorList>
    </citation>
    <scope>NUCLEOTIDE SEQUENCE [LARGE SCALE GENOMIC DNA]</scope>
    <source>
        <strain evidence="2 3">ATCC 50062</strain>
    </source>
</reference>
<organism evidence="2 3">
    <name type="scientific">Thecamonas trahens ATCC 50062</name>
    <dbReference type="NCBI Taxonomy" id="461836"/>
    <lineage>
        <taxon>Eukaryota</taxon>
        <taxon>Apusozoa</taxon>
        <taxon>Apusomonadida</taxon>
        <taxon>Apusomonadidae</taxon>
        <taxon>Thecamonas</taxon>
    </lineage>
</organism>
<accession>A0A0L0DU09</accession>
<keyword evidence="3" id="KW-1185">Reference proteome</keyword>
<evidence type="ECO:0000256" key="1">
    <source>
        <dbReference type="SAM" id="MobiDB-lite"/>
    </source>
</evidence>
<evidence type="ECO:0000313" key="3">
    <source>
        <dbReference type="Proteomes" id="UP000054408"/>
    </source>
</evidence>
<feature type="region of interest" description="Disordered" evidence="1">
    <location>
        <begin position="1"/>
        <end position="25"/>
    </location>
</feature>
<name>A0A0L0DU09_THETB</name>
<gene>
    <name evidence="2" type="ORF">AMSG_01951</name>
</gene>
<feature type="compositionally biased region" description="Low complexity" evidence="1">
    <location>
        <begin position="13"/>
        <end position="25"/>
    </location>
</feature>
<protein>
    <submittedName>
        <fullName evidence="2">Uncharacterized protein</fullName>
    </submittedName>
</protein>
<dbReference type="AlphaFoldDB" id="A0A0L0DU09"/>
<proteinExistence type="predicted"/>
<dbReference type="EMBL" id="GL349439">
    <property type="protein sequence ID" value="KNC55682.1"/>
    <property type="molecule type" value="Genomic_DNA"/>
</dbReference>
<evidence type="ECO:0000313" key="2">
    <source>
        <dbReference type="EMBL" id="KNC55682.1"/>
    </source>
</evidence>
<dbReference type="RefSeq" id="XP_013761449.1">
    <property type="nucleotide sequence ID" value="XM_013905995.1"/>
</dbReference>